<organism evidence="4 5">
    <name type="scientific">Pararobbsia silviterrae</name>
    <dbReference type="NCBI Taxonomy" id="1792498"/>
    <lineage>
        <taxon>Bacteria</taxon>
        <taxon>Pseudomonadati</taxon>
        <taxon>Pseudomonadota</taxon>
        <taxon>Betaproteobacteria</taxon>
        <taxon>Burkholderiales</taxon>
        <taxon>Burkholderiaceae</taxon>
        <taxon>Pararobbsia</taxon>
    </lineage>
</organism>
<dbReference type="InterPro" id="IPR043990">
    <property type="entry name" value="AC_1"/>
</dbReference>
<dbReference type="GO" id="GO:0019867">
    <property type="term" value="C:outer membrane"/>
    <property type="evidence" value="ECO:0007669"/>
    <property type="project" value="InterPro"/>
</dbReference>
<accession>A0A494XQ00</accession>
<dbReference type="PANTHER" id="PTHR35037:SF3">
    <property type="entry name" value="C-TERMINAL REGION OF AIDA-LIKE PROTEIN"/>
    <property type="match status" value="1"/>
</dbReference>
<gene>
    <name evidence="4" type="ORF">D7S86_20170</name>
</gene>
<dbReference type="PANTHER" id="PTHR35037">
    <property type="entry name" value="C-TERMINAL REGION OF AIDA-LIKE PROTEIN"/>
    <property type="match status" value="1"/>
</dbReference>
<name>A0A494XQ00_9BURK</name>
<comment type="caution">
    <text evidence="4">The sequence shown here is derived from an EMBL/GenBank/DDBJ whole genome shotgun (WGS) entry which is preliminary data.</text>
</comment>
<dbReference type="CDD" id="cd01344">
    <property type="entry name" value="PL2_Passenger_AT"/>
    <property type="match status" value="1"/>
</dbReference>
<dbReference type="SUPFAM" id="SSF103515">
    <property type="entry name" value="Autotransporter"/>
    <property type="match status" value="1"/>
</dbReference>
<dbReference type="RefSeq" id="WP_121088661.1">
    <property type="nucleotide sequence ID" value="NZ_RBZU01000010.1"/>
</dbReference>
<protein>
    <submittedName>
        <fullName evidence="4">Autotransporter outer membrane beta-barrel domain-containing protein</fullName>
    </submittedName>
</protein>
<evidence type="ECO:0000313" key="4">
    <source>
        <dbReference type="EMBL" id="RKP49613.1"/>
    </source>
</evidence>
<evidence type="ECO:0000259" key="3">
    <source>
        <dbReference type="PROSITE" id="PS51208"/>
    </source>
</evidence>
<dbReference type="InterPro" id="IPR005546">
    <property type="entry name" value="Autotransporte_beta"/>
</dbReference>
<dbReference type="PROSITE" id="PS51208">
    <property type="entry name" value="AUTOTRANSPORTER"/>
    <property type="match status" value="1"/>
</dbReference>
<dbReference type="InterPro" id="IPR011050">
    <property type="entry name" value="Pectin_lyase_fold/virulence"/>
</dbReference>
<feature type="signal peptide" evidence="2">
    <location>
        <begin position="1"/>
        <end position="44"/>
    </location>
</feature>
<keyword evidence="5" id="KW-1185">Reference proteome</keyword>
<feature type="region of interest" description="Disordered" evidence="1">
    <location>
        <begin position="571"/>
        <end position="636"/>
    </location>
</feature>
<dbReference type="InterPro" id="IPR051551">
    <property type="entry name" value="Autotransporter_adhesion"/>
</dbReference>
<dbReference type="SUPFAM" id="SSF51126">
    <property type="entry name" value="Pectin lyase-like"/>
    <property type="match status" value="1"/>
</dbReference>
<feature type="chain" id="PRO_5019847061" evidence="2">
    <location>
        <begin position="45"/>
        <end position="979"/>
    </location>
</feature>
<dbReference type="AlphaFoldDB" id="A0A494XQ00"/>
<dbReference type="OrthoDB" id="8613300at2"/>
<proteinExistence type="predicted"/>
<keyword evidence="2" id="KW-0732">Signal</keyword>
<evidence type="ECO:0000256" key="2">
    <source>
        <dbReference type="SAM" id="SignalP"/>
    </source>
</evidence>
<dbReference type="InterPro" id="IPR012332">
    <property type="entry name" value="Autotransporter_pectin_lyase_C"/>
</dbReference>
<sequence>MDSTTAYEARASRRSPRRLRLPRRTVISAAVSVATLTGVSSAFAVDCASTGAVATGFEYTNATTTSCDVPASTQVARITDSATGPIVANGVTILVPYGNAVTSTGGGTISIGVDSVTGASSLAELYTGSGGLIGLWATGAGSHVDATDFTITMPGSGNIVAEASAGGVIMLDETNISIAQGGGSQTLYATGTGSQIIADTTTITGSTGGGDYGIHADQGAEILFTNSDLTLTSTGGGITGALAENGSTFEATNSTINLTATGGDAAVKSTSGSTVILNGGSVTMNGQGGDVAVAAQAAVLSATDVVIKLNAAGSNAGDVQNGGTMTITGGSVTATGASSIGFLVDGNAGVLNTLSLADTTVSSTADSFRVTGADASINLTGTTVTDNNGILLTTSQPSTTTFDASASTLSGVITTGTGSTNDVTLADATTWTMTGSSNATTLANNASSIVMTAPTGSADLLASYKTLTVQDYSGASGNITLNTFLGTDGAPSDMLVIDGGAASGSTALTIHNTTGPGAETVGNGILVVDAVSGGTTAADAFSLSGRVREGAFDYRLFRGGVDGTDPEDWFLRSSFETGGSGGGGGSTGGGGGGSTGGGGGAEEGGGGTDPGDIPDEEEDLPVVRPGGSRPGVDEPIIGPEIATYGVVQPIARQMGLMTIGTLHERIGDTLADPLAAVGDAQAQGQSQTDQQDKPWLKSSWGRVFGQQIDNQYEQFSDPRATGQIIGVQAGVDIWHGSLAEGHHDVAGAYFAYGNAQADVNGYVTNAAATGYVATQTGSMHLDAYSGGLYWTHYGPTGWYLDAVLQGTYYNGDASSTSTTLPVSGNGVATSLEAGYPIPLPLGPGFVLEPQAQIIWQRVNFSTSSDAYGSVDLGTTTGATGRVGVRGRWTIDEDDGRIWQPYARVNLWHDWAGNADTMFDIDSVPLLQDATRLEFAGGLTVKFGTRFDLYMQAGYQYAVGATDGGRRQGVQGDLGARYSW</sequence>
<dbReference type="InterPro" id="IPR036709">
    <property type="entry name" value="Autotransporte_beta_dom_sf"/>
</dbReference>
<dbReference type="Proteomes" id="UP000270342">
    <property type="component" value="Unassembled WGS sequence"/>
</dbReference>
<evidence type="ECO:0000256" key="1">
    <source>
        <dbReference type="SAM" id="MobiDB-lite"/>
    </source>
</evidence>
<dbReference type="Pfam" id="PF18883">
    <property type="entry name" value="AC_1"/>
    <property type="match status" value="1"/>
</dbReference>
<feature type="compositionally biased region" description="Gly residues" evidence="1">
    <location>
        <begin position="578"/>
        <end position="609"/>
    </location>
</feature>
<reference evidence="4 5" key="1">
    <citation type="submission" date="2018-10" db="EMBL/GenBank/DDBJ databases">
        <title>Robbsia sp. DHC34, isolated from soil.</title>
        <authorList>
            <person name="Gao Z.-H."/>
            <person name="Qiu L.-H."/>
        </authorList>
    </citation>
    <scope>NUCLEOTIDE SEQUENCE [LARGE SCALE GENOMIC DNA]</scope>
    <source>
        <strain evidence="4 5">DHC34</strain>
    </source>
</reference>
<feature type="domain" description="Autotransporter" evidence="3">
    <location>
        <begin position="692"/>
        <end position="979"/>
    </location>
</feature>
<dbReference type="Gene3D" id="2.40.128.130">
    <property type="entry name" value="Autotransporter beta-domain"/>
    <property type="match status" value="1"/>
</dbReference>
<dbReference type="Gene3D" id="2.160.20.20">
    <property type="match status" value="1"/>
</dbReference>
<dbReference type="EMBL" id="RBZU01000010">
    <property type="protein sequence ID" value="RKP49613.1"/>
    <property type="molecule type" value="Genomic_DNA"/>
</dbReference>
<dbReference type="InterPro" id="IPR006315">
    <property type="entry name" value="OM_autotransptr_brl_dom"/>
</dbReference>
<dbReference type="Pfam" id="PF03797">
    <property type="entry name" value="Autotransporter"/>
    <property type="match status" value="1"/>
</dbReference>
<dbReference type="SMART" id="SM00869">
    <property type="entry name" value="Autotransporter"/>
    <property type="match status" value="1"/>
</dbReference>
<dbReference type="NCBIfam" id="TIGR01414">
    <property type="entry name" value="autotrans_barl"/>
    <property type="match status" value="1"/>
</dbReference>
<evidence type="ECO:0000313" key="5">
    <source>
        <dbReference type="Proteomes" id="UP000270342"/>
    </source>
</evidence>